<evidence type="ECO:0000256" key="9">
    <source>
        <dbReference type="ARBA" id="ARBA00023201"/>
    </source>
</evidence>
<feature type="transmembrane region" description="Helical" evidence="11">
    <location>
        <begin position="140"/>
        <end position="163"/>
    </location>
</feature>
<keyword evidence="2" id="KW-0813">Transport</keyword>
<keyword evidence="9" id="KW-0739">Sodium transport</keyword>
<dbReference type="InterPro" id="IPR006153">
    <property type="entry name" value="Cation/H_exchanger_TM"/>
</dbReference>
<feature type="transmembrane region" description="Helical" evidence="11">
    <location>
        <begin position="106"/>
        <end position="128"/>
    </location>
</feature>
<keyword evidence="3" id="KW-0050">Antiport</keyword>
<dbReference type="EMBL" id="KV744880">
    <property type="protein sequence ID" value="OCK82698.1"/>
    <property type="molecule type" value="Genomic_DNA"/>
</dbReference>
<dbReference type="GO" id="GO:1902600">
    <property type="term" value="P:proton transmembrane transport"/>
    <property type="evidence" value="ECO:0007669"/>
    <property type="project" value="InterPro"/>
</dbReference>
<dbReference type="AlphaFoldDB" id="A0A8E2JHI0"/>
<organism evidence="13 14">
    <name type="scientific">Lepidopterella palustris CBS 459.81</name>
    <dbReference type="NCBI Taxonomy" id="1314670"/>
    <lineage>
        <taxon>Eukaryota</taxon>
        <taxon>Fungi</taxon>
        <taxon>Dikarya</taxon>
        <taxon>Ascomycota</taxon>
        <taxon>Pezizomycotina</taxon>
        <taxon>Dothideomycetes</taxon>
        <taxon>Pleosporomycetidae</taxon>
        <taxon>Mytilinidiales</taxon>
        <taxon>Argynnaceae</taxon>
        <taxon>Lepidopterella</taxon>
    </lineage>
</organism>
<keyword evidence="14" id="KW-1185">Reference proteome</keyword>
<keyword evidence="6" id="KW-0915">Sodium</keyword>
<dbReference type="PANTHER" id="PTHR43562:SF3">
    <property type="entry name" value="SODIUM ION_PROTON EXCHANGER (EUROFUNG)"/>
    <property type="match status" value="1"/>
</dbReference>
<dbReference type="PANTHER" id="PTHR43562">
    <property type="entry name" value="NAPA-TYPE SODIUM/HYDROGEN ANTIPORTER"/>
    <property type="match status" value="1"/>
</dbReference>
<keyword evidence="7" id="KW-0406">Ion transport</keyword>
<feature type="transmembrane region" description="Helical" evidence="11">
    <location>
        <begin position="380"/>
        <end position="403"/>
    </location>
</feature>
<evidence type="ECO:0000256" key="4">
    <source>
        <dbReference type="ARBA" id="ARBA00022692"/>
    </source>
</evidence>
<feature type="transmembrane region" description="Helical" evidence="11">
    <location>
        <begin position="12"/>
        <end position="31"/>
    </location>
</feature>
<protein>
    <recommendedName>
        <fullName evidence="12">Cation/H+ exchanger transmembrane domain-containing protein</fullName>
    </recommendedName>
</protein>
<dbReference type="Pfam" id="PF00999">
    <property type="entry name" value="Na_H_Exchanger"/>
    <property type="match status" value="1"/>
</dbReference>
<dbReference type="GO" id="GO:0006814">
    <property type="term" value="P:sodium ion transport"/>
    <property type="evidence" value="ECO:0007669"/>
    <property type="project" value="UniProtKB-KW"/>
</dbReference>
<evidence type="ECO:0000256" key="10">
    <source>
        <dbReference type="SAM" id="MobiDB-lite"/>
    </source>
</evidence>
<feature type="domain" description="Cation/H+ exchanger transmembrane" evidence="12">
    <location>
        <begin position="84"/>
        <end position="263"/>
    </location>
</feature>
<comment type="subcellular location">
    <subcellularLocation>
        <location evidence="1">Membrane</location>
        <topology evidence="1">Multi-pass membrane protein</topology>
    </subcellularLocation>
</comment>
<feature type="transmembrane region" description="Helical" evidence="11">
    <location>
        <begin position="509"/>
        <end position="532"/>
    </location>
</feature>
<evidence type="ECO:0000256" key="6">
    <source>
        <dbReference type="ARBA" id="ARBA00023053"/>
    </source>
</evidence>
<keyword evidence="5 11" id="KW-1133">Transmembrane helix</keyword>
<feature type="compositionally biased region" description="Polar residues" evidence="10">
    <location>
        <begin position="445"/>
        <end position="455"/>
    </location>
</feature>
<evidence type="ECO:0000256" key="1">
    <source>
        <dbReference type="ARBA" id="ARBA00004141"/>
    </source>
</evidence>
<dbReference type="GO" id="GO:0015297">
    <property type="term" value="F:antiporter activity"/>
    <property type="evidence" value="ECO:0007669"/>
    <property type="project" value="UniProtKB-KW"/>
</dbReference>
<feature type="transmembrane region" description="Helical" evidence="11">
    <location>
        <begin position="43"/>
        <end position="62"/>
    </location>
</feature>
<evidence type="ECO:0000256" key="5">
    <source>
        <dbReference type="ARBA" id="ARBA00022989"/>
    </source>
</evidence>
<evidence type="ECO:0000259" key="12">
    <source>
        <dbReference type="Pfam" id="PF00999"/>
    </source>
</evidence>
<evidence type="ECO:0000256" key="2">
    <source>
        <dbReference type="ARBA" id="ARBA00022448"/>
    </source>
</evidence>
<evidence type="ECO:0000313" key="14">
    <source>
        <dbReference type="Proteomes" id="UP000250266"/>
    </source>
</evidence>
<feature type="region of interest" description="Disordered" evidence="10">
    <location>
        <begin position="432"/>
        <end position="461"/>
    </location>
</feature>
<evidence type="ECO:0000313" key="13">
    <source>
        <dbReference type="EMBL" id="OCK82698.1"/>
    </source>
</evidence>
<sequence length="565" mass="60363">MRHAPASLPYEEPGIITILIQSSLLILLNVINSILDRTVYCGLLGQVLIGIAWGTPGAKWISLNTEQLIVQMGYLGLLLLVYEAFTGISVPIALSFPLRGLAGATSLQAFAAGAALCSTSLGTTFTVLSTSGLTATRLGVVLTSAAMMDDIVGLVMVQVIANLGVSGSAISPTTVIRPILVSLAFAIILPLACRFIVRPITLLLNSYRESHASGSLQRLLCLRQTAFVVHAAVLLGLVTGASYAGTSNLFAAYIAGAVISWWDSELPHPTVGSTKTEARDHEDLLSAAPEDSVLARQRHLSTSPDQIVITRIGADRLGKEKQDQNSMPSFEFGEISSHSTTGAAIYEHYYQQAVSKILKPFFFASIGFSIPITRMFSASIIWRGIVYTLLMAFGKLVCGLWLVRFSPPYLPETLRIKRLRFPPLPHLWGKRAQGPAHAPVPQASHPLQSETATPTSKPPNPLSLYPPSILSLAMVSRGEIGFLISSLAESHGVFASPPASATGRGDSEIFLIVTWAIVLCTIAGPLGVGLLVRRVRKLENAKGGGKSEGEAEEKGRDVLGVWGVR</sequence>
<evidence type="ECO:0000256" key="3">
    <source>
        <dbReference type="ARBA" id="ARBA00022449"/>
    </source>
</evidence>
<accession>A0A8E2JHI0</accession>
<feature type="transmembrane region" description="Helical" evidence="11">
    <location>
        <begin position="175"/>
        <end position="197"/>
    </location>
</feature>
<reference evidence="13 14" key="1">
    <citation type="journal article" date="2016" name="Nat. Commun.">
        <title>Ectomycorrhizal ecology is imprinted in the genome of the dominant symbiotic fungus Cenococcum geophilum.</title>
        <authorList>
            <consortium name="DOE Joint Genome Institute"/>
            <person name="Peter M."/>
            <person name="Kohler A."/>
            <person name="Ohm R.A."/>
            <person name="Kuo A."/>
            <person name="Krutzmann J."/>
            <person name="Morin E."/>
            <person name="Arend M."/>
            <person name="Barry K.W."/>
            <person name="Binder M."/>
            <person name="Choi C."/>
            <person name="Clum A."/>
            <person name="Copeland A."/>
            <person name="Grisel N."/>
            <person name="Haridas S."/>
            <person name="Kipfer T."/>
            <person name="LaButti K."/>
            <person name="Lindquist E."/>
            <person name="Lipzen A."/>
            <person name="Maire R."/>
            <person name="Meier B."/>
            <person name="Mihaltcheva S."/>
            <person name="Molinier V."/>
            <person name="Murat C."/>
            <person name="Poggeler S."/>
            <person name="Quandt C.A."/>
            <person name="Sperisen C."/>
            <person name="Tritt A."/>
            <person name="Tisserant E."/>
            <person name="Crous P.W."/>
            <person name="Henrissat B."/>
            <person name="Nehls U."/>
            <person name="Egli S."/>
            <person name="Spatafora J.W."/>
            <person name="Grigoriev I.V."/>
            <person name="Martin F.M."/>
        </authorList>
    </citation>
    <scope>NUCLEOTIDE SEQUENCE [LARGE SCALE GENOMIC DNA]</scope>
    <source>
        <strain evidence="13 14">CBS 459.81</strain>
    </source>
</reference>
<dbReference type="InterPro" id="IPR038770">
    <property type="entry name" value="Na+/solute_symporter_sf"/>
</dbReference>
<dbReference type="Gene3D" id="1.20.1530.20">
    <property type="match status" value="2"/>
</dbReference>
<keyword evidence="4 11" id="KW-0812">Transmembrane</keyword>
<evidence type="ECO:0000256" key="11">
    <source>
        <dbReference type="SAM" id="Phobius"/>
    </source>
</evidence>
<dbReference type="Proteomes" id="UP000250266">
    <property type="component" value="Unassembled WGS sequence"/>
</dbReference>
<dbReference type="OrthoDB" id="1288932at2759"/>
<evidence type="ECO:0000256" key="8">
    <source>
        <dbReference type="ARBA" id="ARBA00023136"/>
    </source>
</evidence>
<feature type="transmembrane region" description="Helical" evidence="11">
    <location>
        <begin position="74"/>
        <end position="94"/>
    </location>
</feature>
<keyword evidence="8 11" id="KW-0472">Membrane</keyword>
<proteinExistence type="predicted"/>
<evidence type="ECO:0000256" key="7">
    <source>
        <dbReference type="ARBA" id="ARBA00023065"/>
    </source>
</evidence>
<dbReference type="GO" id="GO:0016020">
    <property type="term" value="C:membrane"/>
    <property type="evidence" value="ECO:0007669"/>
    <property type="project" value="UniProtKB-SubCell"/>
</dbReference>
<gene>
    <name evidence="13" type="ORF">K432DRAFT_441386</name>
</gene>
<name>A0A8E2JHI0_9PEZI</name>